<sequence>MRKLFRKTISQPLRVFGGSLLWGLVEFMALQKCRWSMRPKRPLAS</sequence>
<evidence type="ECO:0000313" key="2">
    <source>
        <dbReference type="Proteomes" id="UP000886602"/>
    </source>
</evidence>
<gene>
    <name evidence="1" type="ORF">IPJ48_03560</name>
</gene>
<dbReference type="EMBL" id="JADJNC010000004">
    <property type="protein sequence ID" value="MBK7422235.1"/>
    <property type="molecule type" value="Genomic_DNA"/>
</dbReference>
<protein>
    <submittedName>
        <fullName evidence="1">Uncharacterized protein</fullName>
    </submittedName>
</protein>
<comment type="caution">
    <text evidence="1">The sequence shown here is derived from an EMBL/GenBank/DDBJ whole genome shotgun (WGS) entry which is preliminary data.</text>
</comment>
<organism evidence="1 2">
    <name type="scientific">Candidatus Propionivibrio dominans</name>
    <dbReference type="NCBI Taxonomy" id="2954373"/>
    <lineage>
        <taxon>Bacteria</taxon>
        <taxon>Pseudomonadati</taxon>
        <taxon>Pseudomonadota</taxon>
        <taxon>Betaproteobacteria</taxon>
        <taxon>Rhodocyclales</taxon>
        <taxon>Rhodocyclaceae</taxon>
        <taxon>Propionivibrio</taxon>
    </lineage>
</organism>
<dbReference type="Proteomes" id="UP000886602">
    <property type="component" value="Unassembled WGS sequence"/>
</dbReference>
<dbReference type="AlphaFoldDB" id="A0A9D7FBX8"/>
<proteinExistence type="predicted"/>
<name>A0A9D7FBX8_9RHOO</name>
<reference evidence="1" key="1">
    <citation type="submission" date="2020-10" db="EMBL/GenBank/DDBJ databases">
        <title>Connecting structure to function with the recovery of over 1000 high-quality activated sludge metagenome-assembled genomes encoding full-length rRNA genes using long-read sequencing.</title>
        <authorList>
            <person name="Singleton C.M."/>
            <person name="Petriglieri F."/>
            <person name="Kristensen J.M."/>
            <person name="Kirkegaard R.H."/>
            <person name="Michaelsen T.Y."/>
            <person name="Andersen M.H."/>
            <person name="Karst S.M."/>
            <person name="Dueholm M.S."/>
            <person name="Nielsen P.H."/>
            <person name="Albertsen M."/>
        </authorList>
    </citation>
    <scope>NUCLEOTIDE SEQUENCE</scope>
    <source>
        <strain evidence="1">EsbW_18-Q3-R4-48_MAXAC.044</strain>
    </source>
</reference>
<accession>A0A9D7FBX8</accession>
<evidence type="ECO:0000313" key="1">
    <source>
        <dbReference type="EMBL" id="MBK7422235.1"/>
    </source>
</evidence>